<comment type="caution">
    <text evidence="5">The sequence shown here is derived from an EMBL/GenBank/DDBJ whole genome shotgun (WGS) entry which is preliminary data.</text>
</comment>
<dbReference type="InterPro" id="IPR011765">
    <property type="entry name" value="Pept_M16_N"/>
</dbReference>
<comment type="similarity">
    <text evidence="1">Belongs to the peptidase M16 family.</text>
</comment>
<dbReference type="Pfam" id="PF00675">
    <property type="entry name" value="Peptidase_M16"/>
    <property type="match status" value="1"/>
</dbReference>
<keyword evidence="6" id="KW-1185">Reference proteome</keyword>
<accession>A0ABT8R4T7</accession>
<dbReference type="RefSeq" id="WP_378410474.1">
    <property type="nucleotide sequence ID" value="NZ_JAUKPO010000006.1"/>
</dbReference>
<feature type="signal peptide" evidence="2">
    <location>
        <begin position="1"/>
        <end position="17"/>
    </location>
</feature>
<dbReference type="SUPFAM" id="SSF63411">
    <property type="entry name" value="LuxS/MPP-like metallohydrolase"/>
    <property type="match status" value="2"/>
</dbReference>
<dbReference type="Pfam" id="PF05193">
    <property type="entry name" value="Peptidase_M16_C"/>
    <property type="match status" value="1"/>
</dbReference>
<sequence length="436" mass="49822">MRITLVLLMLIGTRLLAQPKAADVKTFTLNNQMKIMVLEDHSIPNANMYLFWKVGSRNEYPGITGLSHFFEHMMFNGAKKYGPKMFDQTMEAKGGSNNAYTTENVTVYTDWFPSSSLETMFDLEADRIKDLNFDDKMIESERGVVLSERSTGLENSNFRLVHEMVKASAFMAHPYRWSVIGYESDIKNWSKADLQQYFKTYYAPNNCVAVIVGDVQTDNVLALAKKYFEPIPAQAPPRPVHTEEPPQNGEKRVFVQKDVTTPNVLVAYHVPQTQSDDYYALELLNTILSSGNSSRLYKELVDKKQLATEVFSYFPQSIDPNLFYIYAVSSKDTTSTELEQAIFTILDEVAEKGVTENEIQKAKNQKLMEFYQEMETINGKANNIGTYEIFFGDYKKLYEAPAQYNKVTAATIQEVAKKYFKKPNRTVGIIQKNVEQ</sequence>
<proteinExistence type="inferred from homology"/>
<dbReference type="InterPro" id="IPR007863">
    <property type="entry name" value="Peptidase_M16_C"/>
</dbReference>
<evidence type="ECO:0000313" key="6">
    <source>
        <dbReference type="Proteomes" id="UP001168528"/>
    </source>
</evidence>
<reference evidence="5" key="1">
    <citation type="submission" date="2023-07" db="EMBL/GenBank/DDBJ databases">
        <title>The genome sequence of Rhodocytophaga aerolata KACC 12507.</title>
        <authorList>
            <person name="Zhang X."/>
        </authorList>
    </citation>
    <scope>NUCLEOTIDE SEQUENCE</scope>
    <source>
        <strain evidence="5">KACC 12507</strain>
    </source>
</reference>
<protein>
    <submittedName>
        <fullName evidence="5">Pitrilysin family protein</fullName>
    </submittedName>
</protein>
<evidence type="ECO:0000256" key="2">
    <source>
        <dbReference type="SAM" id="SignalP"/>
    </source>
</evidence>
<dbReference type="PANTHER" id="PTHR11851:SF49">
    <property type="entry name" value="MITOCHONDRIAL-PROCESSING PEPTIDASE SUBUNIT ALPHA"/>
    <property type="match status" value="1"/>
</dbReference>
<evidence type="ECO:0000313" key="5">
    <source>
        <dbReference type="EMBL" id="MDO1447121.1"/>
    </source>
</evidence>
<dbReference type="Proteomes" id="UP001168528">
    <property type="component" value="Unassembled WGS sequence"/>
</dbReference>
<name>A0ABT8R4T7_9BACT</name>
<dbReference type="EMBL" id="JAUKPO010000006">
    <property type="protein sequence ID" value="MDO1447121.1"/>
    <property type="molecule type" value="Genomic_DNA"/>
</dbReference>
<evidence type="ECO:0000259" key="4">
    <source>
        <dbReference type="Pfam" id="PF05193"/>
    </source>
</evidence>
<feature type="chain" id="PRO_5045370126" evidence="2">
    <location>
        <begin position="18"/>
        <end position="436"/>
    </location>
</feature>
<feature type="domain" description="Peptidase M16 N-terminal" evidence="3">
    <location>
        <begin position="37"/>
        <end position="178"/>
    </location>
</feature>
<dbReference type="Gene3D" id="3.30.830.10">
    <property type="entry name" value="Metalloenzyme, LuxS/M16 peptidase-like"/>
    <property type="match status" value="2"/>
</dbReference>
<evidence type="ECO:0000256" key="1">
    <source>
        <dbReference type="ARBA" id="ARBA00007261"/>
    </source>
</evidence>
<dbReference type="InterPro" id="IPR011249">
    <property type="entry name" value="Metalloenz_LuxS/M16"/>
</dbReference>
<feature type="domain" description="Peptidase M16 C-terminal" evidence="4">
    <location>
        <begin position="189"/>
        <end position="365"/>
    </location>
</feature>
<dbReference type="PANTHER" id="PTHR11851">
    <property type="entry name" value="METALLOPROTEASE"/>
    <property type="match status" value="1"/>
</dbReference>
<organism evidence="5 6">
    <name type="scientific">Rhodocytophaga aerolata</name>
    <dbReference type="NCBI Taxonomy" id="455078"/>
    <lineage>
        <taxon>Bacteria</taxon>
        <taxon>Pseudomonadati</taxon>
        <taxon>Bacteroidota</taxon>
        <taxon>Cytophagia</taxon>
        <taxon>Cytophagales</taxon>
        <taxon>Rhodocytophagaceae</taxon>
        <taxon>Rhodocytophaga</taxon>
    </lineage>
</organism>
<gene>
    <name evidence="5" type="ORF">Q0590_12705</name>
</gene>
<evidence type="ECO:0000259" key="3">
    <source>
        <dbReference type="Pfam" id="PF00675"/>
    </source>
</evidence>
<keyword evidence="2" id="KW-0732">Signal</keyword>
<dbReference type="InterPro" id="IPR050361">
    <property type="entry name" value="MPP/UQCRC_Complex"/>
</dbReference>